<evidence type="ECO:0000256" key="1">
    <source>
        <dbReference type="SAM" id="MobiDB-lite"/>
    </source>
</evidence>
<dbReference type="EMBL" id="KZ308139">
    <property type="protein sequence ID" value="KAG8222656.1"/>
    <property type="molecule type" value="Genomic_DNA"/>
</dbReference>
<feature type="compositionally biased region" description="Polar residues" evidence="1">
    <location>
        <begin position="288"/>
        <end position="297"/>
    </location>
</feature>
<keyword evidence="3" id="KW-1185">Reference proteome</keyword>
<dbReference type="OrthoDB" id="8191899at2759"/>
<feature type="compositionally biased region" description="Basic and acidic residues" evidence="1">
    <location>
        <begin position="1"/>
        <end position="16"/>
    </location>
</feature>
<protein>
    <submittedName>
        <fullName evidence="2">Uncharacterized protein</fullName>
    </submittedName>
</protein>
<evidence type="ECO:0000313" key="3">
    <source>
        <dbReference type="Proteomes" id="UP000792457"/>
    </source>
</evidence>
<sequence>MLGDRDERRKGLEGRGGKGRNWSSTNTEEMAGRRPLSRPRTRLYDYNYSLGEQLYKPMVDRLDRKYSGSSRPADDSGLNVPRRPVSFAEEDDVHRRRSLSSLLGESSTSASTAAAQMLANLEEDDEMTSASLKRMRAARAAGRSLTLDDELADPDSITSRLKNRTKISMSDRLMDSVGLKTPDSGDLESDPFFKRRTLKDVEENGMENGTLTKWTAMKPTRRAMEIASAADAEEDAAAALRARRSRARIAEIENEMEELAERAAGRAGRRATVAQRLAEAAEFGDGLESTTASSSSLRVKKTSLHQSATSEKKSINY</sequence>
<feature type="compositionally biased region" description="Low complexity" evidence="1">
    <location>
        <begin position="99"/>
        <end position="110"/>
    </location>
</feature>
<comment type="caution">
    <text evidence="2">The sequence shown here is derived from an EMBL/GenBank/DDBJ whole genome shotgun (WGS) entry which is preliminary data.</text>
</comment>
<gene>
    <name evidence="2" type="ORF">J437_LFUL003778</name>
</gene>
<feature type="region of interest" description="Disordered" evidence="1">
    <location>
        <begin position="65"/>
        <end position="110"/>
    </location>
</feature>
<reference evidence="2" key="2">
    <citation type="submission" date="2017-10" db="EMBL/GenBank/DDBJ databases">
        <title>Ladona fulva Genome sequencing and assembly.</title>
        <authorList>
            <person name="Murali S."/>
            <person name="Richards S."/>
            <person name="Bandaranaike D."/>
            <person name="Bellair M."/>
            <person name="Blankenburg K."/>
            <person name="Chao H."/>
            <person name="Dinh H."/>
            <person name="Doddapaneni H."/>
            <person name="Dugan-Rocha S."/>
            <person name="Elkadiri S."/>
            <person name="Gnanaolivu R."/>
            <person name="Hernandez B."/>
            <person name="Skinner E."/>
            <person name="Javaid M."/>
            <person name="Lee S."/>
            <person name="Li M."/>
            <person name="Ming W."/>
            <person name="Munidasa M."/>
            <person name="Muniz J."/>
            <person name="Nguyen L."/>
            <person name="Hughes D."/>
            <person name="Osuji N."/>
            <person name="Pu L.-L."/>
            <person name="Puazo M."/>
            <person name="Qu C."/>
            <person name="Quiroz J."/>
            <person name="Raj R."/>
            <person name="Weissenberger G."/>
            <person name="Xin Y."/>
            <person name="Zou X."/>
            <person name="Han Y."/>
            <person name="Worley K."/>
            <person name="Muzny D."/>
            <person name="Gibbs R."/>
        </authorList>
    </citation>
    <scope>NUCLEOTIDE SEQUENCE</scope>
    <source>
        <strain evidence="2">Sampled in the wild</strain>
    </source>
</reference>
<proteinExistence type="predicted"/>
<reference evidence="2" key="1">
    <citation type="submission" date="2013-04" db="EMBL/GenBank/DDBJ databases">
        <authorList>
            <person name="Qu J."/>
            <person name="Murali S.C."/>
            <person name="Bandaranaike D."/>
            <person name="Bellair M."/>
            <person name="Blankenburg K."/>
            <person name="Chao H."/>
            <person name="Dinh H."/>
            <person name="Doddapaneni H."/>
            <person name="Downs B."/>
            <person name="Dugan-Rocha S."/>
            <person name="Elkadiri S."/>
            <person name="Gnanaolivu R.D."/>
            <person name="Hernandez B."/>
            <person name="Javaid M."/>
            <person name="Jayaseelan J.C."/>
            <person name="Lee S."/>
            <person name="Li M."/>
            <person name="Ming W."/>
            <person name="Munidasa M."/>
            <person name="Muniz J."/>
            <person name="Nguyen L."/>
            <person name="Ongeri F."/>
            <person name="Osuji N."/>
            <person name="Pu L.-L."/>
            <person name="Puazo M."/>
            <person name="Qu C."/>
            <person name="Quiroz J."/>
            <person name="Raj R."/>
            <person name="Weissenberger G."/>
            <person name="Xin Y."/>
            <person name="Zou X."/>
            <person name="Han Y."/>
            <person name="Richards S."/>
            <person name="Worley K."/>
            <person name="Muzny D."/>
            <person name="Gibbs R."/>
        </authorList>
    </citation>
    <scope>NUCLEOTIDE SEQUENCE</scope>
    <source>
        <strain evidence="2">Sampled in the wild</strain>
    </source>
</reference>
<organism evidence="2 3">
    <name type="scientific">Ladona fulva</name>
    <name type="common">Scarce chaser dragonfly</name>
    <name type="synonym">Libellula fulva</name>
    <dbReference type="NCBI Taxonomy" id="123851"/>
    <lineage>
        <taxon>Eukaryota</taxon>
        <taxon>Metazoa</taxon>
        <taxon>Ecdysozoa</taxon>
        <taxon>Arthropoda</taxon>
        <taxon>Hexapoda</taxon>
        <taxon>Insecta</taxon>
        <taxon>Pterygota</taxon>
        <taxon>Palaeoptera</taxon>
        <taxon>Odonata</taxon>
        <taxon>Epiprocta</taxon>
        <taxon>Anisoptera</taxon>
        <taxon>Libelluloidea</taxon>
        <taxon>Libellulidae</taxon>
        <taxon>Ladona</taxon>
    </lineage>
</organism>
<accession>A0A8K0JUI8</accession>
<dbReference type="AlphaFoldDB" id="A0A8K0JUI8"/>
<evidence type="ECO:0000313" key="2">
    <source>
        <dbReference type="EMBL" id="KAG8222656.1"/>
    </source>
</evidence>
<name>A0A8K0JUI8_LADFU</name>
<dbReference type="Proteomes" id="UP000792457">
    <property type="component" value="Unassembled WGS sequence"/>
</dbReference>
<feature type="region of interest" description="Disordered" evidence="1">
    <location>
        <begin position="282"/>
        <end position="317"/>
    </location>
</feature>
<feature type="region of interest" description="Disordered" evidence="1">
    <location>
        <begin position="1"/>
        <end position="42"/>
    </location>
</feature>